<evidence type="ECO:0000256" key="6">
    <source>
        <dbReference type="ARBA" id="ARBA00023004"/>
    </source>
</evidence>
<keyword evidence="10" id="KW-1185">Reference proteome</keyword>
<comment type="cofactor">
    <cofactor evidence="1">
        <name>heme</name>
        <dbReference type="ChEBI" id="CHEBI:30413"/>
    </cofactor>
</comment>
<evidence type="ECO:0000313" key="9">
    <source>
        <dbReference type="EMBL" id="KAK9029210.1"/>
    </source>
</evidence>
<evidence type="ECO:0000256" key="5">
    <source>
        <dbReference type="ARBA" id="ARBA00023002"/>
    </source>
</evidence>
<dbReference type="InterPro" id="IPR001128">
    <property type="entry name" value="Cyt_P450"/>
</dbReference>
<keyword evidence="7 8" id="KW-0503">Monooxygenase</keyword>
<evidence type="ECO:0000256" key="2">
    <source>
        <dbReference type="ARBA" id="ARBA00010617"/>
    </source>
</evidence>
<evidence type="ECO:0008006" key="11">
    <source>
        <dbReference type="Google" id="ProtNLM"/>
    </source>
</evidence>
<evidence type="ECO:0000313" key="10">
    <source>
        <dbReference type="Proteomes" id="UP001396334"/>
    </source>
</evidence>
<evidence type="ECO:0000256" key="3">
    <source>
        <dbReference type="ARBA" id="ARBA00022617"/>
    </source>
</evidence>
<gene>
    <name evidence="9" type="ORF">V6N11_026331</name>
</gene>
<comment type="similarity">
    <text evidence="2 8">Belongs to the cytochrome P450 family.</text>
</comment>
<proteinExistence type="inferred from homology"/>
<comment type="caution">
    <text evidence="9">The sequence shown here is derived from an EMBL/GenBank/DDBJ whole genome shotgun (WGS) entry which is preliminary data.</text>
</comment>
<dbReference type="Pfam" id="PF00067">
    <property type="entry name" value="p450"/>
    <property type="match status" value="1"/>
</dbReference>
<keyword evidence="5 8" id="KW-0560">Oxidoreductase</keyword>
<dbReference type="SUPFAM" id="SSF48264">
    <property type="entry name" value="Cytochrome P450"/>
    <property type="match status" value="1"/>
</dbReference>
<dbReference type="Proteomes" id="UP001396334">
    <property type="component" value="Unassembled WGS sequence"/>
</dbReference>
<dbReference type="Gene3D" id="1.10.630.10">
    <property type="entry name" value="Cytochrome P450"/>
    <property type="match status" value="1"/>
</dbReference>
<sequence>MSLKPERKAPSDDLLSSFMKKRDGRGNLFTSDAPQHIALNFVLAGRTPLLWPPAGDFKHVIQCDGLPDGTFVPAGSTMTYSIYSVGRMETVWGEACMEFRPERWLISPQGDRFNPSKDSFKFVAFNAGPRICLGEKVGLPTNEVCSLCCSALLPAFASSRTLGGAEDVSHSIHEERLSCLLAAVPTSIVDGQIWVIRFIHCVFDQ</sequence>
<reference evidence="9 10" key="1">
    <citation type="journal article" date="2024" name="G3 (Bethesda)">
        <title>Genome assembly of Hibiscus sabdariffa L. provides insights into metabolisms of medicinal natural products.</title>
        <authorList>
            <person name="Kim T."/>
        </authorList>
    </citation>
    <scope>NUCLEOTIDE SEQUENCE [LARGE SCALE GENOMIC DNA]</scope>
    <source>
        <strain evidence="9">TK-2024</strain>
        <tissue evidence="9">Old leaves</tissue>
    </source>
</reference>
<dbReference type="InterPro" id="IPR017972">
    <property type="entry name" value="Cyt_P450_CS"/>
</dbReference>
<protein>
    <recommendedName>
        <fullName evidence="11">Cytochrome P450</fullName>
    </recommendedName>
</protein>
<organism evidence="9 10">
    <name type="scientific">Hibiscus sabdariffa</name>
    <name type="common">roselle</name>
    <dbReference type="NCBI Taxonomy" id="183260"/>
    <lineage>
        <taxon>Eukaryota</taxon>
        <taxon>Viridiplantae</taxon>
        <taxon>Streptophyta</taxon>
        <taxon>Embryophyta</taxon>
        <taxon>Tracheophyta</taxon>
        <taxon>Spermatophyta</taxon>
        <taxon>Magnoliopsida</taxon>
        <taxon>eudicotyledons</taxon>
        <taxon>Gunneridae</taxon>
        <taxon>Pentapetalae</taxon>
        <taxon>rosids</taxon>
        <taxon>malvids</taxon>
        <taxon>Malvales</taxon>
        <taxon>Malvaceae</taxon>
        <taxon>Malvoideae</taxon>
        <taxon>Hibiscus</taxon>
    </lineage>
</organism>
<dbReference type="PROSITE" id="PS00086">
    <property type="entry name" value="CYTOCHROME_P450"/>
    <property type="match status" value="1"/>
</dbReference>
<keyword evidence="6 8" id="KW-0408">Iron</keyword>
<dbReference type="InterPro" id="IPR036396">
    <property type="entry name" value="Cyt_P450_sf"/>
</dbReference>
<keyword evidence="3 8" id="KW-0349">Heme</keyword>
<evidence type="ECO:0000256" key="7">
    <source>
        <dbReference type="ARBA" id="ARBA00023033"/>
    </source>
</evidence>
<dbReference type="EMBL" id="JBBPBN010000011">
    <property type="protein sequence ID" value="KAK9029210.1"/>
    <property type="molecule type" value="Genomic_DNA"/>
</dbReference>
<evidence type="ECO:0000256" key="4">
    <source>
        <dbReference type="ARBA" id="ARBA00022723"/>
    </source>
</evidence>
<evidence type="ECO:0000256" key="8">
    <source>
        <dbReference type="RuleBase" id="RU000461"/>
    </source>
</evidence>
<accession>A0ABR2SVX6</accession>
<dbReference type="PANTHER" id="PTHR24296">
    <property type="entry name" value="CYTOCHROME P450"/>
    <property type="match status" value="1"/>
</dbReference>
<name>A0ABR2SVX6_9ROSI</name>
<keyword evidence="4 8" id="KW-0479">Metal-binding</keyword>
<evidence type="ECO:0000256" key="1">
    <source>
        <dbReference type="ARBA" id="ARBA00001971"/>
    </source>
</evidence>